<gene>
    <name evidence="21" type="primary">coxM_2</name>
    <name evidence="21" type="ORF">ElP_50310</name>
</gene>
<dbReference type="EMBL" id="CP036426">
    <property type="protein sequence ID" value="QDV37098.1"/>
    <property type="molecule type" value="Genomic_DNA"/>
</dbReference>
<keyword evidence="22" id="KW-1185">Reference proteome</keyword>
<dbReference type="CDD" id="cd13915">
    <property type="entry name" value="CuRO_HCO_II_like_2"/>
    <property type="match status" value="1"/>
</dbReference>
<dbReference type="AlphaFoldDB" id="A0A518H8B1"/>
<keyword evidence="9" id="KW-1278">Translocase</keyword>
<proteinExistence type="inferred from homology"/>
<accession>A0A518H8B1</accession>
<dbReference type="EC" id="7.1.1.9" evidence="3"/>
<evidence type="ECO:0000259" key="20">
    <source>
        <dbReference type="PROSITE" id="PS51007"/>
    </source>
</evidence>
<evidence type="ECO:0000256" key="9">
    <source>
        <dbReference type="ARBA" id="ARBA00022967"/>
    </source>
</evidence>
<reference evidence="21 22" key="1">
    <citation type="submission" date="2019-02" db="EMBL/GenBank/DDBJ databases">
        <title>Deep-cultivation of Planctomycetes and their phenomic and genomic characterization uncovers novel biology.</title>
        <authorList>
            <person name="Wiegand S."/>
            <person name="Jogler M."/>
            <person name="Boedeker C."/>
            <person name="Pinto D."/>
            <person name="Vollmers J."/>
            <person name="Rivas-Marin E."/>
            <person name="Kohn T."/>
            <person name="Peeters S.H."/>
            <person name="Heuer A."/>
            <person name="Rast P."/>
            <person name="Oberbeckmann S."/>
            <person name="Bunk B."/>
            <person name="Jeske O."/>
            <person name="Meyerdierks A."/>
            <person name="Storesund J.E."/>
            <person name="Kallscheuer N."/>
            <person name="Luecker S."/>
            <person name="Lage O.M."/>
            <person name="Pohl T."/>
            <person name="Merkel B.J."/>
            <person name="Hornburger P."/>
            <person name="Mueller R.-W."/>
            <person name="Bruemmer F."/>
            <person name="Labrenz M."/>
            <person name="Spormann A.M."/>
            <person name="Op den Camp H."/>
            <person name="Overmann J."/>
            <person name="Amann R."/>
            <person name="Jetten M.S.M."/>
            <person name="Mascher T."/>
            <person name="Medema M.H."/>
            <person name="Devos D.P."/>
            <person name="Kaster A.-K."/>
            <person name="Ovreas L."/>
            <person name="Rohde M."/>
            <person name="Galperin M.Y."/>
            <person name="Jogler C."/>
        </authorList>
    </citation>
    <scope>NUCLEOTIDE SEQUENCE [LARGE SCALE GENOMIC DNA]</scope>
    <source>
        <strain evidence="21 22">ElP</strain>
    </source>
</reference>
<comment type="function">
    <text evidence="15">Subunits I and II form the functional core of the enzyme complex. Electrons originating in cytochrome c are transferred via heme a and Cu(A) to the binuclear center formed by heme a3 and Cu(B).</text>
</comment>
<dbReference type="KEGG" id="tpla:ElP_50310"/>
<evidence type="ECO:0000256" key="4">
    <source>
        <dbReference type="ARBA" id="ARBA00022448"/>
    </source>
</evidence>
<evidence type="ECO:0000256" key="7">
    <source>
        <dbReference type="ARBA" id="ARBA00022692"/>
    </source>
</evidence>
<keyword evidence="10" id="KW-0249">Electron transport</keyword>
<dbReference type="Proteomes" id="UP000317835">
    <property type="component" value="Chromosome"/>
</dbReference>
<dbReference type="Gene3D" id="2.60.40.420">
    <property type="entry name" value="Cupredoxins - blue copper proteins"/>
    <property type="match status" value="1"/>
</dbReference>
<evidence type="ECO:0000313" key="21">
    <source>
        <dbReference type="EMBL" id="QDV37098.1"/>
    </source>
</evidence>
<protein>
    <recommendedName>
        <fullName evidence="3">cytochrome-c oxidase</fullName>
        <ecNumber evidence="3">7.1.1.9</ecNumber>
    </recommendedName>
    <alternativeName>
        <fullName evidence="16">Cytochrome aa3 subunit 2</fullName>
    </alternativeName>
</protein>
<dbReference type="InterPro" id="IPR045187">
    <property type="entry name" value="CcO_II"/>
</dbReference>
<dbReference type="InterPro" id="IPR036909">
    <property type="entry name" value="Cyt_c-like_dom_sf"/>
</dbReference>
<evidence type="ECO:0000256" key="17">
    <source>
        <dbReference type="PROSITE-ProRule" id="PRU00433"/>
    </source>
</evidence>
<evidence type="ECO:0000313" key="22">
    <source>
        <dbReference type="Proteomes" id="UP000317835"/>
    </source>
</evidence>
<evidence type="ECO:0000256" key="6">
    <source>
        <dbReference type="ARBA" id="ARBA00022660"/>
    </source>
</evidence>
<dbReference type="Pfam" id="PF00034">
    <property type="entry name" value="Cytochrom_C"/>
    <property type="match status" value="1"/>
</dbReference>
<dbReference type="PROSITE" id="PS00078">
    <property type="entry name" value="COX2"/>
    <property type="match status" value="1"/>
</dbReference>
<dbReference type="InterPro" id="IPR002429">
    <property type="entry name" value="CcO_II-like_C"/>
</dbReference>
<evidence type="ECO:0000259" key="19">
    <source>
        <dbReference type="PROSITE" id="PS50857"/>
    </source>
</evidence>
<keyword evidence="8 17" id="KW-0479">Metal-binding</keyword>
<comment type="subcellular location">
    <subcellularLocation>
        <location evidence="1">Membrane</location>
        <topology evidence="1">Multi-pass membrane protein</topology>
    </subcellularLocation>
</comment>
<comment type="similarity">
    <text evidence="2">Belongs to the cytochrome c oxidase subunit 2 family.</text>
</comment>
<dbReference type="GO" id="GO:0004129">
    <property type="term" value="F:cytochrome-c oxidase activity"/>
    <property type="evidence" value="ECO:0007669"/>
    <property type="project" value="UniProtKB-EC"/>
</dbReference>
<evidence type="ECO:0000256" key="10">
    <source>
        <dbReference type="ARBA" id="ARBA00022982"/>
    </source>
</evidence>
<dbReference type="GO" id="GO:0016020">
    <property type="term" value="C:membrane"/>
    <property type="evidence" value="ECO:0007669"/>
    <property type="project" value="UniProtKB-SubCell"/>
</dbReference>
<evidence type="ECO:0000256" key="14">
    <source>
        <dbReference type="ARBA" id="ARBA00023136"/>
    </source>
</evidence>
<keyword evidence="7 18" id="KW-0812">Transmembrane</keyword>
<evidence type="ECO:0000256" key="2">
    <source>
        <dbReference type="ARBA" id="ARBA00007866"/>
    </source>
</evidence>
<feature type="transmembrane region" description="Helical" evidence="18">
    <location>
        <begin position="20"/>
        <end position="45"/>
    </location>
</feature>
<feature type="domain" description="Cytochrome oxidase subunit II copper A binding" evidence="19">
    <location>
        <begin position="96"/>
        <end position="207"/>
    </location>
</feature>
<dbReference type="OrthoDB" id="9773456at2"/>
<dbReference type="SUPFAM" id="SSF49503">
    <property type="entry name" value="Cupredoxins"/>
    <property type="match status" value="1"/>
</dbReference>
<dbReference type="GO" id="GO:0016491">
    <property type="term" value="F:oxidoreductase activity"/>
    <property type="evidence" value="ECO:0007669"/>
    <property type="project" value="UniProtKB-KW"/>
</dbReference>
<dbReference type="PROSITE" id="PS51007">
    <property type="entry name" value="CYTC"/>
    <property type="match status" value="1"/>
</dbReference>
<keyword evidence="21" id="KW-0560">Oxidoreductase</keyword>
<keyword evidence="5 17" id="KW-0349">Heme</keyword>
<dbReference type="NCBIfam" id="TIGR02866">
    <property type="entry name" value="CoxB"/>
    <property type="match status" value="1"/>
</dbReference>
<evidence type="ECO:0000256" key="3">
    <source>
        <dbReference type="ARBA" id="ARBA00012949"/>
    </source>
</evidence>
<sequence length="354" mass="39222">MWDFPLFPDSASTHAPRVDALYIGLLLVSAAFTFAFAFFVLFFAVKYRRGSRADRSNIKDSSPIAEAFYITVPTLLGIGLFVWGAIVYFDLIAPPGDSVEIYVIGKQWMWKAQHPEGSKEINELHVPVGKPVRLIMTSQDVIHSFFIPDFRVKQDVLPGRYTTMWFLPTKVGRYRLFCTEYCGTEHSRMGGWVTVMEPAEYEAWLEGSSETTGMAAEGAALFRQYHCSGCHGTNSTVKAPPLEGVYGGPVPLLNDPADPQSGVKLIRADERYVRDSILLPKNEVVAGYEPLMPSFAGQIPEEDVLKLIAYIKSIGRGRPTRALDDRGMDPGEGAVTNVTEITGMPQQDNGGNER</sequence>
<dbReference type="SUPFAM" id="SSF46626">
    <property type="entry name" value="Cytochrome c"/>
    <property type="match status" value="1"/>
</dbReference>
<dbReference type="GO" id="GO:0042773">
    <property type="term" value="P:ATP synthesis coupled electron transport"/>
    <property type="evidence" value="ECO:0007669"/>
    <property type="project" value="TreeGrafter"/>
</dbReference>
<evidence type="ECO:0000256" key="12">
    <source>
        <dbReference type="ARBA" id="ARBA00023004"/>
    </source>
</evidence>
<dbReference type="InterPro" id="IPR036257">
    <property type="entry name" value="Cyt_c_oxidase_su2_TM_sf"/>
</dbReference>
<dbReference type="RefSeq" id="WP_145274412.1">
    <property type="nucleotide sequence ID" value="NZ_CP036426.1"/>
</dbReference>
<dbReference type="GO" id="GO:0005507">
    <property type="term" value="F:copper ion binding"/>
    <property type="evidence" value="ECO:0007669"/>
    <property type="project" value="InterPro"/>
</dbReference>
<keyword evidence="11 18" id="KW-1133">Transmembrane helix</keyword>
<dbReference type="GO" id="GO:0020037">
    <property type="term" value="F:heme binding"/>
    <property type="evidence" value="ECO:0007669"/>
    <property type="project" value="InterPro"/>
</dbReference>
<keyword evidence="14 18" id="KW-0472">Membrane</keyword>
<evidence type="ECO:0000256" key="15">
    <source>
        <dbReference type="ARBA" id="ARBA00024688"/>
    </source>
</evidence>
<dbReference type="Gene3D" id="1.10.287.90">
    <property type="match status" value="1"/>
</dbReference>
<dbReference type="Pfam" id="PF00116">
    <property type="entry name" value="COX2"/>
    <property type="match status" value="1"/>
</dbReference>
<evidence type="ECO:0000256" key="18">
    <source>
        <dbReference type="SAM" id="Phobius"/>
    </source>
</evidence>
<evidence type="ECO:0000256" key="1">
    <source>
        <dbReference type="ARBA" id="ARBA00004141"/>
    </source>
</evidence>
<evidence type="ECO:0000256" key="5">
    <source>
        <dbReference type="ARBA" id="ARBA00022617"/>
    </source>
</evidence>
<dbReference type="PANTHER" id="PTHR22888:SF9">
    <property type="entry name" value="CYTOCHROME C OXIDASE SUBUNIT 2"/>
    <property type="match status" value="1"/>
</dbReference>
<organism evidence="21 22">
    <name type="scientific">Tautonia plasticadhaerens</name>
    <dbReference type="NCBI Taxonomy" id="2527974"/>
    <lineage>
        <taxon>Bacteria</taxon>
        <taxon>Pseudomonadati</taxon>
        <taxon>Planctomycetota</taxon>
        <taxon>Planctomycetia</taxon>
        <taxon>Isosphaerales</taxon>
        <taxon>Isosphaeraceae</taxon>
        <taxon>Tautonia</taxon>
    </lineage>
</organism>
<evidence type="ECO:0000256" key="13">
    <source>
        <dbReference type="ARBA" id="ARBA00023008"/>
    </source>
</evidence>
<evidence type="ECO:0000256" key="8">
    <source>
        <dbReference type="ARBA" id="ARBA00022723"/>
    </source>
</evidence>
<dbReference type="InterPro" id="IPR008972">
    <property type="entry name" value="Cupredoxin"/>
</dbReference>
<feature type="domain" description="Cytochrome c" evidence="20">
    <location>
        <begin position="213"/>
        <end position="315"/>
    </location>
</feature>
<evidence type="ECO:0000256" key="11">
    <source>
        <dbReference type="ARBA" id="ARBA00022989"/>
    </source>
</evidence>
<dbReference type="PROSITE" id="PS50857">
    <property type="entry name" value="COX2_CUA"/>
    <property type="match status" value="1"/>
</dbReference>
<evidence type="ECO:0000256" key="16">
    <source>
        <dbReference type="ARBA" id="ARBA00031399"/>
    </source>
</evidence>
<keyword evidence="12 17" id="KW-0408">Iron</keyword>
<name>A0A518H8B1_9BACT</name>
<keyword evidence="6" id="KW-0679">Respiratory chain</keyword>
<keyword evidence="4" id="KW-0813">Transport</keyword>
<dbReference type="InterPro" id="IPR001505">
    <property type="entry name" value="Copper_CuA"/>
</dbReference>
<dbReference type="InterPro" id="IPR009056">
    <property type="entry name" value="Cyt_c-like_dom"/>
</dbReference>
<dbReference type="InterPro" id="IPR014222">
    <property type="entry name" value="Cyt_c_oxidase_su2"/>
</dbReference>
<keyword evidence="13" id="KW-0186">Copper</keyword>
<dbReference type="PANTHER" id="PTHR22888">
    <property type="entry name" value="CYTOCHROME C OXIDASE, SUBUNIT II"/>
    <property type="match status" value="1"/>
</dbReference>
<feature type="transmembrane region" description="Helical" evidence="18">
    <location>
        <begin position="66"/>
        <end position="89"/>
    </location>
</feature>